<evidence type="ECO:0000313" key="4">
    <source>
        <dbReference type="Proteomes" id="UP001302126"/>
    </source>
</evidence>
<dbReference type="AlphaFoldDB" id="A0AAN7AHL1"/>
<keyword evidence="4" id="KW-1185">Reference proteome</keyword>
<evidence type="ECO:0000313" key="3">
    <source>
        <dbReference type="EMBL" id="KAK4188916.1"/>
    </source>
</evidence>
<evidence type="ECO:0000256" key="2">
    <source>
        <dbReference type="SAM" id="Phobius"/>
    </source>
</evidence>
<feature type="transmembrane region" description="Helical" evidence="2">
    <location>
        <begin position="220"/>
        <end position="246"/>
    </location>
</feature>
<reference evidence="3" key="1">
    <citation type="journal article" date="2023" name="Mol. Phylogenet. Evol.">
        <title>Genome-scale phylogeny and comparative genomics of the fungal order Sordariales.</title>
        <authorList>
            <person name="Hensen N."/>
            <person name="Bonometti L."/>
            <person name="Westerberg I."/>
            <person name="Brannstrom I.O."/>
            <person name="Guillou S."/>
            <person name="Cros-Aarteil S."/>
            <person name="Calhoun S."/>
            <person name="Haridas S."/>
            <person name="Kuo A."/>
            <person name="Mondo S."/>
            <person name="Pangilinan J."/>
            <person name="Riley R."/>
            <person name="LaButti K."/>
            <person name="Andreopoulos B."/>
            <person name="Lipzen A."/>
            <person name="Chen C."/>
            <person name="Yan M."/>
            <person name="Daum C."/>
            <person name="Ng V."/>
            <person name="Clum A."/>
            <person name="Steindorff A."/>
            <person name="Ohm R.A."/>
            <person name="Martin F."/>
            <person name="Silar P."/>
            <person name="Natvig D.O."/>
            <person name="Lalanne C."/>
            <person name="Gautier V."/>
            <person name="Ament-Velasquez S.L."/>
            <person name="Kruys A."/>
            <person name="Hutchinson M.I."/>
            <person name="Powell A.J."/>
            <person name="Barry K."/>
            <person name="Miller A.N."/>
            <person name="Grigoriev I.V."/>
            <person name="Debuchy R."/>
            <person name="Gladieux P."/>
            <person name="Hiltunen Thoren M."/>
            <person name="Johannesson H."/>
        </authorList>
    </citation>
    <scope>NUCLEOTIDE SEQUENCE</scope>
    <source>
        <strain evidence="3">PSN309</strain>
    </source>
</reference>
<keyword evidence="2" id="KW-0472">Membrane</keyword>
<name>A0AAN7AHL1_9PEZI</name>
<feature type="transmembrane region" description="Helical" evidence="2">
    <location>
        <begin position="579"/>
        <end position="600"/>
    </location>
</feature>
<dbReference type="Proteomes" id="UP001302126">
    <property type="component" value="Unassembled WGS sequence"/>
</dbReference>
<protein>
    <submittedName>
        <fullName evidence="3">Uncharacterized protein</fullName>
    </submittedName>
</protein>
<feature type="region of interest" description="Disordered" evidence="1">
    <location>
        <begin position="19"/>
        <end position="43"/>
    </location>
</feature>
<feature type="transmembrane region" description="Helical" evidence="2">
    <location>
        <begin position="443"/>
        <end position="466"/>
    </location>
</feature>
<reference evidence="3" key="2">
    <citation type="submission" date="2023-05" db="EMBL/GenBank/DDBJ databases">
        <authorList>
            <consortium name="Lawrence Berkeley National Laboratory"/>
            <person name="Steindorff A."/>
            <person name="Hensen N."/>
            <person name="Bonometti L."/>
            <person name="Westerberg I."/>
            <person name="Brannstrom I.O."/>
            <person name="Guillou S."/>
            <person name="Cros-Aarteil S."/>
            <person name="Calhoun S."/>
            <person name="Haridas S."/>
            <person name="Kuo A."/>
            <person name="Mondo S."/>
            <person name="Pangilinan J."/>
            <person name="Riley R."/>
            <person name="Labutti K."/>
            <person name="Andreopoulos B."/>
            <person name="Lipzen A."/>
            <person name="Chen C."/>
            <person name="Yanf M."/>
            <person name="Daum C."/>
            <person name="Ng V."/>
            <person name="Clum A."/>
            <person name="Ohm R."/>
            <person name="Martin F."/>
            <person name="Silar P."/>
            <person name="Natvig D."/>
            <person name="Lalanne C."/>
            <person name="Gautier V."/>
            <person name="Ament-Velasquez S.L."/>
            <person name="Kruys A."/>
            <person name="Hutchinson M.I."/>
            <person name="Powell A.J."/>
            <person name="Barry K."/>
            <person name="Miller A.N."/>
            <person name="Grigoriev I.V."/>
            <person name="Debuchy R."/>
            <person name="Gladieux P."/>
            <person name="Thoren M.H."/>
            <person name="Johannesson H."/>
        </authorList>
    </citation>
    <scope>NUCLEOTIDE SEQUENCE</scope>
    <source>
        <strain evidence="3">PSN309</strain>
    </source>
</reference>
<feature type="transmembrane region" description="Helical" evidence="2">
    <location>
        <begin position="81"/>
        <end position="104"/>
    </location>
</feature>
<organism evidence="3 4">
    <name type="scientific">Podospora australis</name>
    <dbReference type="NCBI Taxonomy" id="1536484"/>
    <lineage>
        <taxon>Eukaryota</taxon>
        <taxon>Fungi</taxon>
        <taxon>Dikarya</taxon>
        <taxon>Ascomycota</taxon>
        <taxon>Pezizomycotina</taxon>
        <taxon>Sordariomycetes</taxon>
        <taxon>Sordariomycetidae</taxon>
        <taxon>Sordariales</taxon>
        <taxon>Podosporaceae</taxon>
        <taxon>Podospora</taxon>
    </lineage>
</organism>
<gene>
    <name evidence="3" type="ORF">QBC35DRAFT_180227</name>
</gene>
<sequence length="666" mass="75799">MKEFHEKKDTILISTTSISTLSSPSPLIPSEYQDDNHRDRDRNRYDIYNQSPRTKLFEFCIRTKNEVIADLKATRWKRGGLWFLFILWIMALLMLFFGFFTFLASQNTAPCNDDAFVIDERDNWDISDFFQITLAFGELTFTQAKALDIGFDLVVGRGGQALLAYFSWKAISALVMASMDTRPVTYNTYWTVFMEEQASFRATMRLMRDFSLRQGLPSRIGMLFIILTMGFVLVFPTLAGAMSGYISKADAYIRDKSGVVRPEGDFLPVVYVIHDGRRIGLEDDYLVQCDIPRMSSLSGWNHGYTPLLLRTVDCSYHEYVSDGAASYWRSNLLMNVSSYALDYGFQGLYNKQTELNGINLSAPALNISVGYYPYGMGYYSRYRANRLNDKTDENPYENRANAMFVVRGSGATTFNDKNVYNIEYIEANSSCTLLGSYQWGFSFLQFFILLSLLSLWTLTAWLVWLYSHFKMRWNPQTEIPNRYKAAVHLVERMNLEFSQTDPNPPAITATTDTGTNAATSVAATTGKFTAIASLTNRRFSKRLSGKDLKGGRIRNTHPVAYEGFTVLKALKKWWKRDTWWLFSCVLLGFYLAGAWLPLFVRQFGGFSLLHFEISYMLLGPIWLGLVVAIAIGTAPRSRGFFVAISCSVGLGLFLGLSSSLERRTNR</sequence>
<feature type="compositionally biased region" description="Low complexity" evidence="1">
    <location>
        <begin position="19"/>
        <end position="30"/>
    </location>
</feature>
<feature type="compositionally biased region" description="Basic and acidic residues" evidence="1">
    <location>
        <begin position="34"/>
        <end position="43"/>
    </location>
</feature>
<proteinExistence type="predicted"/>
<keyword evidence="2" id="KW-1133">Transmembrane helix</keyword>
<comment type="caution">
    <text evidence="3">The sequence shown here is derived from an EMBL/GenBank/DDBJ whole genome shotgun (WGS) entry which is preliminary data.</text>
</comment>
<dbReference type="EMBL" id="MU864382">
    <property type="protein sequence ID" value="KAK4188916.1"/>
    <property type="molecule type" value="Genomic_DNA"/>
</dbReference>
<feature type="transmembrane region" description="Helical" evidence="2">
    <location>
        <begin position="612"/>
        <end position="634"/>
    </location>
</feature>
<accession>A0AAN7AHL1</accession>
<feature type="transmembrane region" description="Helical" evidence="2">
    <location>
        <begin position="640"/>
        <end position="660"/>
    </location>
</feature>
<evidence type="ECO:0000256" key="1">
    <source>
        <dbReference type="SAM" id="MobiDB-lite"/>
    </source>
</evidence>
<keyword evidence="2" id="KW-0812">Transmembrane</keyword>